<keyword evidence="6" id="KW-0534">Nitrate assimilation</keyword>
<gene>
    <name evidence="8" type="primary">nirD</name>
    <name evidence="8" type="ORF">IEQ44_12190</name>
</gene>
<keyword evidence="9" id="KW-1185">Reference proteome</keyword>
<evidence type="ECO:0000256" key="1">
    <source>
        <dbReference type="ARBA" id="ARBA00022714"/>
    </source>
</evidence>
<dbReference type="SUPFAM" id="SSF50022">
    <property type="entry name" value="ISP domain"/>
    <property type="match status" value="1"/>
</dbReference>
<organism evidence="8 9">
    <name type="scientific">Nocardioides malaquae</name>
    <dbReference type="NCBI Taxonomy" id="2773426"/>
    <lineage>
        <taxon>Bacteria</taxon>
        <taxon>Bacillati</taxon>
        <taxon>Actinomycetota</taxon>
        <taxon>Actinomycetes</taxon>
        <taxon>Propionibacteriales</taxon>
        <taxon>Nocardioidaceae</taxon>
        <taxon>Nocardioides</taxon>
    </lineage>
</organism>
<dbReference type="Gene3D" id="2.102.10.10">
    <property type="entry name" value="Rieske [2Fe-2S] iron-sulphur domain"/>
    <property type="match status" value="1"/>
</dbReference>
<dbReference type="PANTHER" id="PTHR40562">
    <property type="match status" value="1"/>
</dbReference>
<dbReference type="Pfam" id="PF13806">
    <property type="entry name" value="Rieske_2"/>
    <property type="match status" value="1"/>
</dbReference>
<keyword evidence="3" id="KW-0560">Oxidoreductase</keyword>
<dbReference type="NCBIfam" id="TIGR02378">
    <property type="entry name" value="nirD_assim_sml"/>
    <property type="match status" value="1"/>
</dbReference>
<evidence type="ECO:0000313" key="8">
    <source>
        <dbReference type="EMBL" id="MBE7325412.1"/>
    </source>
</evidence>
<dbReference type="PROSITE" id="PS51296">
    <property type="entry name" value="RIESKE"/>
    <property type="match status" value="1"/>
</dbReference>
<feature type="domain" description="Rieske" evidence="7">
    <location>
        <begin position="27"/>
        <end position="127"/>
    </location>
</feature>
<evidence type="ECO:0000256" key="4">
    <source>
        <dbReference type="ARBA" id="ARBA00023004"/>
    </source>
</evidence>
<dbReference type="RefSeq" id="WP_193638744.1">
    <property type="nucleotide sequence ID" value="NZ_JADCSA010000012.1"/>
</dbReference>
<keyword evidence="5" id="KW-0411">Iron-sulfur</keyword>
<reference evidence="8 9" key="1">
    <citation type="submission" date="2020-10" db="EMBL/GenBank/DDBJ databases">
        <title>Nocardioides sp. isolated from sludge.</title>
        <authorList>
            <person name="Zhang X."/>
        </authorList>
    </citation>
    <scope>NUCLEOTIDE SEQUENCE [LARGE SCALE GENOMIC DNA]</scope>
    <source>
        <strain evidence="8 9">Y6</strain>
    </source>
</reference>
<evidence type="ECO:0000256" key="5">
    <source>
        <dbReference type="ARBA" id="ARBA00023014"/>
    </source>
</evidence>
<accession>A0ABR9RW64</accession>
<evidence type="ECO:0000256" key="2">
    <source>
        <dbReference type="ARBA" id="ARBA00022723"/>
    </source>
</evidence>
<name>A0ABR9RW64_9ACTN</name>
<proteinExistence type="predicted"/>
<evidence type="ECO:0000256" key="3">
    <source>
        <dbReference type="ARBA" id="ARBA00023002"/>
    </source>
</evidence>
<dbReference type="InterPro" id="IPR017881">
    <property type="entry name" value="NirD"/>
</dbReference>
<keyword evidence="4" id="KW-0408">Iron</keyword>
<dbReference type="PROSITE" id="PS51300">
    <property type="entry name" value="NIRD"/>
    <property type="match status" value="1"/>
</dbReference>
<dbReference type="Proteomes" id="UP000756387">
    <property type="component" value="Unassembled WGS sequence"/>
</dbReference>
<dbReference type="InterPro" id="IPR017941">
    <property type="entry name" value="Rieske_2Fe-2S"/>
</dbReference>
<dbReference type="EMBL" id="JADCSA010000012">
    <property type="protein sequence ID" value="MBE7325412.1"/>
    <property type="molecule type" value="Genomic_DNA"/>
</dbReference>
<dbReference type="InterPro" id="IPR036922">
    <property type="entry name" value="Rieske_2Fe-2S_sf"/>
</dbReference>
<protein>
    <submittedName>
        <fullName evidence="8">Nitrite reductase small subunit NirD</fullName>
    </submittedName>
</protein>
<dbReference type="PANTHER" id="PTHR40562:SF1">
    <property type="entry name" value="NITRITE REDUCTASE (NADH) SMALL SUBUNIT"/>
    <property type="match status" value="1"/>
</dbReference>
<evidence type="ECO:0000259" key="7">
    <source>
        <dbReference type="PROSITE" id="PS51296"/>
    </source>
</evidence>
<sequence>MSATSALGACAVDGRTATSADLSVTHTAACRFDQVPVEGGVTALVGGRAVAIFRTFDGDVHATCNYDPWSHASVMSRGIVGSRGDVPFVASPMHKQAFDLRNGQCLDDETVRLPVFDVHVVDGVVWVGEEVVPPAGGPE</sequence>
<keyword evidence="1" id="KW-0001">2Fe-2S</keyword>
<comment type="caution">
    <text evidence="8">The sequence shown here is derived from an EMBL/GenBank/DDBJ whole genome shotgun (WGS) entry which is preliminary data.</text>
</comment>
<keyword evidence="2" id="KW-0479">Metal-binding</keyword>
<dbReference type="InterPro" id="IPR012748">
    <property type="entry name" value="Rieske-like_NirD"/>
</dbReference>
<evidence type="ECO:0000256" key="6">
    <source>
        <dbReference type="ARBA" id="ARBA00023063"/>
    </source>
</evidence>
<evidence type="ECO:0000313" key="9">
    <source>
        <dbReference type="Proteomes" id="UP000756387"/>
    </source>
</evidence>